<dbReference type="STRING" id="309801.trd_1748"/>
<dbReference type="InterPro" id="IPR036649">
    <property type="entry name" value="Pyrophosphatase_sf"/>
</dbReference>
<dbReference type="InterPro" id="IPR008162">
    <property type="entry name" value="Pyrophosphatase"/>
</dbReference>
<keyword evidence="3" id="KW-0479">Metal-binding</keyword>
<organism evidence="7 8">
    <name type="scientific">Thermomicrobium roseum (strain ATCC 27502 / DSM 5159 / P-2)</name>
    <dbReference type="NCBI Taxonomy" id="309801"/>
    <lineage>
        <taxon>Bacteria</taxon>
        <taxon>Pseudomonadati</taxon>
        <taxon>Thermomicrobiota</taxon>
        <taxon>Thermomicrobia</taxon>
        <taxon>Thermomicrobiales</taxon>
        <taxon>Thermomicrobiaceae</taxon>
        <taxon>Thermomicrobium</taxon>
    </lineage>
</organism>
<feature type="compositionally biased region" description="Polar residues" evidence="6">
    <location>
        <begin position="16"/>
        <end position="29"/>
    </location>
</feature>
<dbReference type="HOGENOM" id="CLU_1224271_0_0_0"/>
<keyword evidence="5" id="KW-0460">Magnesium</keyword>
<dbReference type="GO" id="GO:0005737">
    <property type="term" value="C:cytoplasm"/>
    <property type="evidence" value="ECO:0007669"/>
    <property type="project" value="InterPro"/>
</dbReference>
<dbReference type="PANTHER" id="PTHR10286">
    <property type="entry name" value="INORGANIC PYROPHOSPHATASE"/>
    <property type="match status" value="1"/>
</dbReference>
<dbReference type="GO" id="GO:0000287">
    <property type="term" value="F:magnesium ion binding"/>
    <property type="evidence" value="ECO:0007669"/>
    <property type="project" value="InterPro"/>
</dbReference>
<evidence type="ECO:0000313" key="8">
    <source>
        <dbReference type="Proteomes" id="UP000000447"/>
    </source>
</evidence>
<evidence type="ECO:0000256" key="2">
    <source>
        <dbReference type="ARBA" id="ARBA00012146"/>
    </source>
</evidence>
<name>B9L137_THERP</name>
<proteinExistence type="predicted"/>
<dbReference type="Pfam" id="PF00719">
    <property type="entry name" value="Pyrophosphatase"/>
    <property type="match status" value="1"/>
</dbReference>
<evidence type="ECO:0000256" key="3">
    <source>
        <dbReference type="ARBA" id="ARBA00022723"/>
    </source>
</evidence>
<dbReference type="GO" id="GO:0004427">
    <property type="term" value="F:inorganic diphosphate phosphatase activity"/>
    <property type="evidence" value="ECO:0007669"/>
    <property type="project" value="UniProtKB-EC"/>
</dbReference>
<dbReference type="Proteomes" id="UP000000447">
    <property type="component" value="Chromosome"/>
</dbReference>
<evidence type="ECO:0000256" key="6">
    <source>
        <dbReference type="SAM" id="MobiDB-lite"/>
    </source>
</evidence>
<dbReference type="SUPFAM" id="SSF50324">
    <property type="entry name" value="Inorganic pyrophosphatase"/>
    <property type="match status" value="1"/>
</dbReference>
<accession>B9L137</accession>
<feature type="region of interest" description="Disordered" evidence="6">
    <location>
        <begin position="1"/>
        <end position="33"/>
    </location>
</feature>
<keyword evidence="8" id="KW-1185">Reference proteome</keyword>
<comment type="cofactor">
    <cofactor evidence="1">
        <name>Mg(2+)</name>
        <dbReference type="ChEBI" id="CHEBI:18420"/>
    </cofactor>
</comment>
<dbReference type="eggNOG" id="COG0221">
    <property type="taxonomic scope" value="Bacteria"/>
</dbReference>
<dbReference type="Gene3D" id="3.90.80.10">
    <property type="entry name" value="Inorganic pyrophosphatase"/>
    <property type="match status" value="1"/>
</dbReference>
<evidence type="ECO:0000256" key="5">
    <source>
        <dbReference type="ARBA" id="ARBA00022842"/>
    </source>
</evidence>
<dbReference type="KEGG" id="tro:trd_1748"/>
<evidence type="ECO:0000256" key="4">
    <source>
        <dbReference type="ARBA" id="ARBA00022801"/>
    </source>
</evidence>
<reference evidence="7 8" key="1">
    <citation type="journal article" date="2009" name="PLoS ONE">
        <title>Complete genome sequence of the aerobic CO-oxidizing thermophile Thermomicrobium roseum.</title>
        <authorList>
            <person name="Wu D."/>
            <person name="Raymond J."/>
            <person name="Wu M."/>
            <person name="Chatterji S."/>
            <person name="Ren Q."/>
            <person name="Graham J.E."/>
            <person name="Bryant D.A."/>
            <person name="Robb F."/>
            <person name="Colman A."/>
            <person name="Tallon L.J."/>
            <person name="Badger J.H."/>
            <person name="Madupu R."/>
            <person name="Ward N.L."/>
            <person name="Eisen J.A."/>
        </authorList>
    </citation>
    <scope>NUCLEOTIDE SEQUENCE [LARGE SCALE GENOMIC DNA]</scope>
    <source>
        <strain evidence="8">ATCC 27502 / DSM 5159 / P-2</strain>
    </source>
</reference>
<gene>
    <name evidence="7" type="primary">ppa</name>
    <name evidence="7" type="ordered locus">trd_1748</name>
</gene>
<sequence>MESAPGRGPTARLPSTGRTGRTLPVSQRPTGAAGDRLRLVQSARGHQLCLTASPRLSERAHLRWIVGTMGDAERPSDRASRCLEAVIEDPAGSTVRHVYDPVIGQWRTYRHPAAVSPWPANYGYLPGTYNPSDDDALDVIVLSQDPLPTGTRLLVRPVGLLRRADGDDKILAVACDDPAYGAVQRLSEVPVDAIERILRWFTEWETAPEIADEEAAWAAIHAARRS</sequence>
<protein>
    <recommendedName>
        <fullName evidence="2">inorganic diphosphatase</fullName>
        <ecNumber evidence="2">3.6.1.1</ecNumber>
    </recommendedName>
</protein>
<keyword evidence="4 7" id="KW-0378">Hydrolase</keyword>
<evidence type="ECO:0000313" key="7">
    <source>
        <dbReference type="EMBL" id="ACM05157.1"/>
    </source>
</evidence>
<dbReference type="EC" id="3.6.1.1" evidence="2"/>
<dbReference type="GO" id="GO:0006796">
    <property type="term" value="P:phosphate-containing compound metabolic process"/>
    <property type="evidence" value="ECO:0007669"/>
    <property type="project" value="InterPro"/>
</dbReference>
<dbReference type="AlphaFoldDB" id="B9L137"/>
<evidence type="ECO:0000256" key="1">
    <source>
        <dbReference type="ARBA" id="ARBA00001946"/>
    </source>
</evidence>
<dbReference type="EMBL" id="CP001275">
    <property type="protein sequence ID" value="ACM05157.1"/>
    <property type="molecule type" value="Genomic_DNA"/>
</dbReference>